<proteinExistence type="predicted"/>
<feature type="signal peptide" evidence="2">
    <location>
        <begin position="1"/>
        <end position="20"/>
    </location>
</feature>
<dbReference type="OrthoDB" id="2473397at2"/>
<feature type="chain" id="PRO_5001916292" evidence="2">
    <location>
        <begin position="21"/>
        <end position="245"/>
    </location>
</feature>
<keyword evidence="2" id="KW-0732">Signal</keyword>
<dbReference type="Pfam" id="PF05036">
    <property type="entry name" value="SPOR"/>
    <property type="match status" value="1"/>
</dbReference>
<reference evidence="4 5" key="1">
    <citation type="submission" date="2014-07" db="EMBL/GenBank/DDBJ databases">
        <authorList>
            <person name="McCorrison J."/>
            <person name="Sanka R."/>
            <person name="Torralba M."/>
            <person name="Gillis M."/>
            <person name="Haft D.H."/>
            <person name="Methe B."/>
            <person name="Sutton G."/>
            <person name="Nelson K.E."/>
        </authorList>
    </citation>
    <scope>NUCLEOTIDE SEQUENCE [LARGE SCALE GENOMIC DNA]</scope>
    <source>
        <strain evidence="4 5">DNF00320</strain>
    </source>
</reference>
<keyword evidence="4" id="KW-0132">Cell division</keyword>
<accession>A0A096AC11</accession>
<dbReference type="EMBL" id="JRNQ01000051">
    <property type="protein sequence ID" value="KGF44086.1"/>
    <property type="molecule type" value="Genomic_DNA"/>
</dbReference>
<dbReference type="GO" id="GO:0042834">
    <property type="term" value="F:peptidoglycan binding"/>
    <property type="evidence" value="ECO:0007669"/>
    <property type="project" value="InterPro"/>
</dbReference>
<evidence type="ECO:0000256" key="2">
    <source>
        <dbReference type="SAM" id="SignalP"/>
    </source>
</evidence>
<dbReference type="InterPro" id="IPR007730">
    <property type="entry name" value="SPOR-like_dom"/>
</dbReference>
<evidence type="ECO:0000259" key="3">
    <source>
        <dbReference type="PROSITE" id="PS51724"/>
    </source>
</evidence>
<gene>
    <name evidence="4" type="ORF">HMPREF0647_08150</name>
</gene>
<dbReference type="GO" id="GO:0051301">
    <property type="term" value="P:cell division"/>
    <property type="evidence" value="ECO:0007669"/>
    <property type="project" value="UniProtKB-KW"/>
</dbReference>
<comment type="caution">
    <text evidence="4">The sequence shown here is derived from an EMBL/GenBank/DDBJ whole genome shotgun (WGS) entry which is preliminary data.</text>
</comment>
<sequence>MKKLLTIIYLILCSIAAIHAQGTVTVTQSSDIDAIVNGKKAITKTKEQLKAEKKAAKQAAKDVKKQVATPRLRLQEPVVEHITTSTVPSYTPQKSTSSAPRTKLVKKLVKKPHVPTPEEIIGEGQMVTKRLMHTIKKVRGFRVQVYSGGNTRIAHQEADKAGQKVKMFFPNLPVYVHFYTPRWMCLVGNFTNYRQARKVALKMRKEGYPNANVIRTMISVKTTKVVGEPSTYDETSISTETNSPY</sequence>
<dbReference type="PROSITE" id="PS51724">
    <property type="entry name" value="SPOR"/>
    <property type="match status" value="1"/>
</dbReference>
<evidence type="ECO:0000313" key="4">
    <source>
        <dbReference type="EMBL" id="KGF44086.1"/>
    </source>
</evidence>
<organism evidence="4 5">
    <name type="scientific">Prevotella bivia DNF00320</name>
    <dbReference type="NCBI Taxonomy" id="1401068"/>
    <lineage>
        <taxon>Bacteria</taxon>
        <taxon>Pseudomonadati</taxon>
        <taxon>Bacteroidota</taxon>
        <taxon>Bacteroidia</taxon>
        <taxon>Bacteroidales</taxon>
        <taxon>Prevotellaceae</taxon>
        <taxon>Prevotella</taxon>
    </lineage>
</organism>
<name>A0A096AC11_9BACT</name>
<dbReference type="RefSeq" id="WP_036867631.1">
    <property type="nucleotide sequence ID" value="NZ_JRNQ01000051.1"/>
</dbReference>
<evidence type="ECO:0000313" key="5">
    <source>
        <dbReference type="Proteomes" id="UP000029525"/>
    </source>
</evidence>
<protein>
    <submittedName>
        <fullName evidence="4">Cell division protein</fullName>
    </submittedName>
</protein>
<dbReference type="Proteomes" id="UP000029525">
    <property type="component" value="Unassembled WGS sequence"/>
</dbReference>
<feature type="domain" description="SPOR" evidence="3">
    <location>
        <begin position="135"/>
        <end position="216"/>
    </location>
</feature>
<dbReference type="AlphaFoldDB" id="A0A096AC11"/>
<keyword evidence="4" id="KW-0131">Cell cycle</keyword>
<keyword evidence="1" id="KW-0175">Coiled coil</keyword>
<evidence type="ECO:0000256" key="1">
    <source>
        <dbReference type="SAM" id="Coils"/>
    </source>
</evidence>
<feature type="coiled-coil region" evidence="1">
    <location>
        <begin position="39"/>
        <end position="66"/>
    </location>
</feature>